<evidence type="ECO:0000313" key="2">
    <source>
        <dbReference type="EMBL" id="XBL95558.1"/>
    </source>
</evidence>
<dbReference type="EMBL" id="CP157354">
    <property type="protein sequence ID" value="XBL95558.1"/>
    <property type="molecule type" value="Genomic_DNA"/>
</dbReference>
<keyword evidence="1" id="KW-0472">Membrane</keyword>
<dbReference type="AlphaFoldDB" id="A0AAU7EWF0"/>
<keyword evidence="1" id="KW-0812">Transmembrane</keyword>
<organism evidence="2">
    <name type="scientific">Pseudomonas iranensis</name>
    <dbReference type="NCBI Taxonomy" id="2745503"/>
    <lineage>
        <taxon>Bacteria</taxon>
        <taxon>Pseudomonadati</taxon>
        <taxon>Pseudomonadota</taxon>
        <taxon>Gammaproteobacteria</taxon>
        <taxon>Pseudomonadales</taxon>
        <taxon>Pseudomonadaceae</taxon>
        <taxon>Pseudomonas</taxon>
    </lineage>
</organism>
<accession>A0AAU7EWF0</accession>
<gene>
    <name evidence="2" type="ORF">ABHN08_23285</name>
</gene>
<proteinExistence type="predicted"/>
<feature type="transmembrane region" description="Helical" evidence="1">
    <location>
        <begin position="15"/>
        <end position="34"/>
    </location>
</feature>
<reference evidence="2" key="1">
    <citation type="submission" date="2024-05" db="EMBL/GenBank/DDBJ databases">
        <title>Draft genome sequence of Pseudomonas iranensis M7D1.</title>
        <authorList>
            <person name="Miller S.L."/>
            <person name="Nsubuga A."/>
            <person name="Lu N."/>
            <person name="King J."/>
            <person name="Shears P."/>
            <person name="Lawson P.A."/>
        </authorList>
    </citation>
    <scope>NUCLEOTIDE SEQUENCE</scope>
    <source>
        <strain evidence="2">M7D1</strain>
    </source>
</reference>
<protein>
    <submittedName>
        <fullName evidence="2">Uncharacterized protein</fullName>
    </submittedName>
</protein>
<evidence type="ECO:0000256" key="1">
    <source>
        <dbReference type="SAM" id="Phobius"/>
    </source>
</evidence>
<keyword evidence="1" id="KW-1133">Transmembrane helix</keyword>
<name>A0AAU7EWF0_9PSED</name>
<sequence>MAGLKYLIFHKYRKAAFWVAVLFVFFSVSLFFVVSAMRNYPASSTVISPSGRYVMENVRVGKILTLGGMAYLRVIDRQNPQEVYRTPLYDTQSLDMRASENASTVGIVWIYFNKDKKTFEIALPQWETHWLNIFISNTPYVYLEN</sequence>